<evidence type="ECO:0000259" key="1">
    <source>
        <dbReference type="Pfam" id="PF00485"/>
    </source>
</evidence>
<dbReference type="EMBL" id="JAUSTY010000010">
    <property type="protein sequence ID" value="MDQ0166779.1"/>
    <property type="molecule type" value="Genomic_DNA"/>
</dbReference>
<dbReference type="PRINTS" id="PR00988">
    <property type="entry name" value="URIDINKINASE"/>
</dbReference>
<sequence length="208" mass="24880">MLEEAMREIVALYRMKNQVERPLIVGVDGFGGSGKTTLALLLSDQLKEAGIDVLNVFHMDDFIVEAKKRYDTGFDEWYEYYYLQWDVELIKNTLFKPLHQQTSSITVPFYDKVNDAIYEMNQNIRTHSVILCEGIFLQRDEWRYYFDYVVFIDCPQKIRYERIINRDGESQELLNKYERRYWKAEKYYLSNKSPIERANKVLSCIKKS</sequence>
<keyword evidence="2" id="KW-0418">Kinase</keyword>
<organism evidence="2 3">
    <name type="scientific">Caldalkalibacillus horti</name>
    <dbReference type="NCBI Taxonomy" id="77523"/>
    <lineage>
        <taxon>Bacteria</taxon>
        <taxon>Bacillati</taxon>
        <taxon>Bacillota</taxon>
        <taxon>Bacilli</taxon>
        <taxon>Bacillales</taxon>
        <taxon>Bacillaceae</taxon>
        <taxon>Caldalkalibacillus</taxon>
    </lineage>
</organism>
<dbReference type="InterPro" id="IPR027417">
    <property type="entry name" value="P-loop_NTPase"/>
</dbReference>
<accession>A0ABT9W0J9</accession>
<gene>
    <name evidence="2" type="ORF">J2S11_002695</name>
</gene>
<keyword evidence="2" id="KW-0808">Transferase</keyword>
<dbReference type="Gene3D" id="3.40.50.300">
    <property type="entry name" value="P-loop containing nucleotide triphosphate hydrolases"/>
    <property type="match status" value="1"/>
</dbReference>
<dbReference type="NCBIfam" id="NF005807">
    <property type="entry name" value="PRK07667.1"/>
    <property type="match status" value="1"/>
</dbReference>
<dbReference type="SUPFAM" id="SSF52540">
    <property type="entry name" value="P-loop containing nucleoside triphosphate hydrolases"/>
    <property type="match status" value="1"/>
</dbReference>
<keyword evidence="3" id="KW-1185">Reference proteome</keyword>
<dbReference type="Pfam" id="PF00485">
    <property type="entry name" value="PRK"/>
    <property type="match status" value="1"/>
</dbReference>
<feature type="domain" description="Phosphoribulokinase/uridine kinase" evidence="1">
    <location>
        <begin position="24"/>
        <end position="169"/>
    </location>
</feature>
<reference evidence="2 3" key="1">
    <citation type="submission" date="2023-07" db="EMBL/GenBank/DDBJ databases">
        <title>Genomic Encyclopedia of Type Strains, Phase IV (KMG-IV): sequencing the most valuable type-strain genomes for metagenomic binning, comparative biology and taxonomic classification.</title>
        <authorList>
            <person name="Goeker M."/>
        </authorList>
    </citation>
    <scope>NUCLEOTIDE SEQUENCE [LARGE SCALE GENOMIC DNA]</scope>
    <source>
        <strain evidence="2 3">DSM 12751</strain>
    </source>
</reference>
<dbReference type="RefSeq" id="WP_307395254.1">
    <property type="nucleotide sequence ID" value="NZ_BAAADK010000047.1"/>
</dbReference>
<dbReference type="EC" id="2.7.1.48" evidence="2"/>
<comment type="caution">
    <text evidence="2">The sequence shown here is derived from an EMBL/GenBank/DDBJ whole genome shotgun (WGS) entry which is preliminary data.</text>
</comment>
<evidence type="ECO:0000313" key="3">
    <source>
        <dbReference type="Proteomes" id="UP001235840"/>
    </source>
</evidence>
<dbReference type="Proteomes" id="UP001235840">
    <property type="component" value="Unassembled WGS sequence"/>
</dbReference>
<name>A0ABT9W0J9_9BACI</name>
<dbReference type="PANTHER" id="PTHR10285">
    <property type="entry name" value="URIDINE KINASE"/>
    <property type="match status" value="1"/>
</dbReference>
<proteinExistence type="predicted"/>
<protein>
    <submittedName>
        <fullName evidence="2">Uridine kinase</fullName>
        <ecNumber evidence="2">2.7.1.48</ecNumber>
    </submittedName>
</protein>
<dbReference type="GO" id="GO:0004849">
    <property type="term" value="F:uridine kinase activity"/>
    <property type="evidence" value="ECO:0007669"/>
    <property type="project" value="UniProtKB-EC"/>
</dbReference>
<evidence type="ECO:0000313" key="2">
    <source>
        <dbReference type="EMBL" id="MDQ0166779.1"/>
    </source>
</evidence>
<dbReference type="InterPro" id="IPR006083">
    <property type="entry name" value="PRK/URK"/>
</dbReference>